<dbReference type="AlphaFoldDB" id="A0A511N2W0"/>
<evidence type="ECO:0000313" key="2">
    <source>
        <dbReference type="Proteomes" id="UP000321306"/>
    </source>
</evidence>
<dbReference type="EMBL" id="BJXB01000012">
    <property type="protein sequence ID" value="GEM47182.1"/>
    <property type="molecule type" value="Genomic_DNA"/>
</dbReference>
<comment type="caution">
    <text evidence="1">The sequence shown here is derived from an EMBL/GenBank/DDBJ whole genome shotgun (WGS) entry which is preliminary data.</text>
</comment>
<dbReference type="Proteomes" id="UP000321306">
    <property type="component" value="Unassembled WGS sequence"/>
</dbReference>
<reference evidence="1 2" key="1">
    <citation type="submission" date="2019-07" db="EMBL/GenBank/DDBJ databases">
        <title>Whole genome shotgun sequence of Deinococcus cellulosilyticus NBRC 106333.</title>
        <authorList>
            <person name="Hosoyama A."/>
            <person name="Uohara A."/>
            <person name="Ohji S."/>
            <person name="Ichikawa N."/>
        </authorList>
    </citation>
    <scope>NUCLEOTIDE SEQUENCE [LARGE SCALE GENOMIC DNA]</scope>
    <source>
        <strain evidence="1 2">NBRC 106333</strain>
    </source>
</reference>
<keyword evidence="2" id="KW-1185">Reference proteome</keyword>
<evidence type="ECO:0000313" key="1">
    <source>
        <dbReference type="EMBL" id="GEM47182.1"/>
    </source>
</evidence>
<organism evidence="1 2">
    <name type="scientific">Deinococcus cellulosilyticus (strain DSM 18568 / NBRC 106333 / KACC 11606 / 5516J-15)</name>
    <dbReference type="NCBI Taxonomy" id="1223518"/>
    <lineage>
        <taxon>Bacteria</taxon>
        <taxon>Thermotogati</taxon>
        <taxon>Deinococcota</taxon>
        <taxon>Deinococci</taxon>
        <taxon>Deinococcales</taxon>
        <taxon>Deinococcaceae</taxon>
        <taxon>Deinococcus</taxon>
    </lineage>
</organism>
<accession>A0A511N2W0</accession>
<gene>
    <name evidence="1" type="ORF">DC3_28170</name>
</gene>
<protein>
    <submittedName>
        <fullName evidence="1">Uncharacterized protein</fullName>
    </submittedName>
</protein>
<dbReference type="RefSeq" id="WP_146885240.1">
    <property type="nucleotide sequence ID" value="NZ_BJXB01000012.1"/>
</dbReference>
<sequence length="60" mass="7239">MIALWTLLWLFGLTVICAVRERRQEWLEQQQQIEAAAARNTSTLPTVPWSRGLQFRRWRR</sequence>
<proteinExistence type="predicted"/>
<name>A0A511N2W0_DEIC1</name>